<proteinExistence type="predicted"/>
<evidence type="ECO:0000313" key="1">
    <source>
        <dbReference type="EnsemblPlants" id="cds.novel_model_3401_5bd9a17a"/>
    </source>
</evidence>
<organism evidence="1 2">
    <name type="scientific">Cannabis sativa</name>
    <name type="common">Hemp</name>
    <name type="synonym">Marijuana</name>
    <dbReference type="NCBI Taxonomy" id="3483"/>
    <lineage>
        <taxon>Eukaryota</taxon>
        <taxon>Viridiplantae</taxon>
        <taxon>Streptophyta</taxon>
        <taxon>Embryophyta</taxon>
        <taxon>Tracheophyta</taxon>
        <taxon>Spermatophyta</taxon>
        <taxon>Magnoliopsida</taxon>
        <taxon>eudicotyledons</taxon>
        <taxon>Gunneridae</taxon>
        <taxon>Pentapetalae</taxon>
        <taxon>rosids</taxon>
        <taxon>fabids</taxon>
        <taxon>Rosales</taxon>
        <taxon>Cannabaceae</taxon>
        <taxon>Cannabis</taxon>
    </lineage>
</organism>
<evidence type="ECO:0000313" key="2">
    <source>
        <dbReference type="Proteomes" id="UP000596661"/>
    </source>
</evidence>
<keyword evidence="2" id="KW-1185">Reference proteome</keyword>
<accession>A0A803QZX2</accession>
<sequence length="107" mass="12018">MESYLLLAMNVHSLFVGPAMSMKEEKETKLAPSVKPDINVLKVALVLRVMKKKMILMILTMNLSMETMMPSLIKSLKECPLLAMVHNIILLQSRNVNPLPLVLKSLS</sequence>
<reference evidence="1" key="2">
    <citation type="submission" date="2021-03" db="UniProtKB">
        <authorList>
            <consortium name="EnsemblPlants"/>
        </authorList>
    </citation>
    <scope>IDENTIFICATION</scope>
</reference>
<protein>
    <submittedName>
        <fullName evidence="1">Uncharacterized protein</fullName>
    </submittedName>
</protein>
<name>A0A803QZX2_CANSA</name>
<dbReference type="EMBL" id="UZAU01000382">
    <property type="status" value="NOT_ANNOTATED_CDS"/>
    <property type="molecule type" value="Genomic_DNA"/>
</dbReference>
<reference evidence="1" key="1">
    <citation type="submission" date="2018-11" db="EMBL/GenBank/DDBJ databases">
        <authorList>
            <person name="Grassa J C."/>
        </authorList>
    </citation>
    <scope>NUCLEOTIDE SEQUENCE [LARGE SCALE GENOMIC DNA]</scope>
</reference>
<dbReference type="Gramene" id="novel_model_3401_5bd9a17a">
    <property type="protein sequence ID" value="cds.novel_model_3401_5bd9a17a"/>
    <property type="gene ID" value="novel_gene_1805_5bd9a17a"/>
</dbReference>
<dbReference type="Proteomes" id="UP000596661">
    <property type="component" value="Chromosome 4"/>
</dbReference>
<dbReference type="AlphaFoldDB" id="A0A803QZX2"/>
<dbReference type="EnsemblPlants" id="novel_model_3401_5bd9a17a">
    <property type="protein sequence ID" value="cds.novel_model_3401_5bd9a17a"/>
    <property type="gene ID" value="novel_gene_1805_5bd9a17a"/>
</dbReference>